<dbReference type="InterPro" id="IPR012724">
    <property type="entry name" value="DnaJ"/>
</dbReference>
<evidence type="ECO:0000256" key="5">
    <source>
        <dbReference type="ARBA" id="ARBA00023186"/>
    </source>
</evidence>
<dbReference type="GO" id="GO:0031072">
    <property type="term" value="F:heat shock protein binding"/>
    <property type="evidence" value="ECO:0007669"/>
    <property type="project" value="InterPro"/>
</dbReference>
<evidence type="ECO:0000256" key="8">
    <source>
        <dbReference type="SAM" id="MobiDB-lite"/>
    </source>
</evidence>
<dbReference type="InterPro" id="IPR036410">
    <property type="entry name" value="HSP_DnaJ_Cys-rich_dom_sf"/>
</dbReference>
<protein>
    <recommendedName>
        <fullName evidence="6">DnaJ homolog 1, mitochondrial</fullName>
    </recommendedName>
</protein>
<dbReference type="PANTHER" id="PTHR43096">
    <property type="entry name" value="DNAJ HOMOLOG 1, MITOCHONDRIAL-RELATED"/>
    <property type="match status" value="1"/>
</dbReference>
<dbReference type="CDD" id="cd10719">
    <property type="entry name" value="DnaJ_zf"/>
    <property type="match status" value="1"/>
</dbReference>
<evidence type="ECO:0000313" key="11">
    <source>
        <dbReference type="EMBL" id="KTA97255.1"/>
    </source>
</evidence>
<dbReference type="FunFam" id="2.10.230.10:FF:000002">
    <property type="entry name" value="Molecular chaperone DnaJ"/>
    <property type="match status" value="1"/>
</dbReference>
<dbReference type="VEuPathDB" id="FungiDB:CAGL0J04224g"/>
<dbReference type="PRINTS" id="PR00625">
    <property type="entry name" value="JDOMAIN"/>
</dbReference>
<dbReference type="SMART" id="SM00271">
    <property type="entry name" value="DnaJ"/>
    <property type="match status" value="1"/>
</dbReference>
<gene>
    <name evidence="12" type="ORF">AO440_002946</name>
    <name evidence="11" type="ORF">AO440_005335</name>
</gene>
<dbReference type="CDD" id="cd06257">
    <property type="entry name" value="DnaJ"/>
    <property type="match status" value="1"/>
</dbReference>
<dbReference type="GO" id="GO:0001671">
    <property type="term" value="F:ATPase activator activity"/>
    <property type="evidence" value="ECO:0007669"/>
    <property type="project" value="EnsemblFungi"/>
</dbReference>
<name>A0A0W0D2E3_CANGB</name>
<dbReference type="VEuPathDB" id="FungiDB:GVI51_J04059"/>
<dbReference type="PROSITE" id="PS51188">
    <property type="entry name" value="ZF_CR"/>
    <property type="match status" value="1"/>
</dbReference>
<dbReference type="GO" id="GO:0006515">
    <property type="term" value="P:protein quality control for misfolded or incompletely synthesized proteins"/>
    <property type="evidence" value="ECO:0007669"/>
    <property type="project" value="EnsemblFungi"/>
</dbReference>
<dbReference type="Pfam" id="PF00684">
    <property type="entry name" value="DnaJ_CXXCXGXG"/>
    <property type="match status" value="1"/>
</dbReference>
<keyword evidence="1 7" id="KW-0479">Metal-binding</keyword>
<feature type="zinc finger region" description="CR-type" evidence="7">
    <location>
        <begin position="210"/>
        <end position="290"/>
    </location>
</feature>
<dbReference type="InterPro" id="IPR008971">
    <property type="entry name" value="HSP40/DnaJ_pept-bd"/>
</dbReference>
<dbReference type="CDD" id="cd10747">
    <property type="entry name" value="DnaJ_C"/>
    <property type="match status" value="1"/>
</dbReference>
<dbReference type="GO" id="GO:0006458">
    <property type="term" value="P:'de novo' protein folding"/>
    <property type="evidence" value="ECO:0007669"/>
    <property type="project" value="EnsemblFungi"/>
</dbReference>
<feature type="compositionally biased region" description="Polar residues" evidence="8">
    <location>
        <begin position="485"/>
        <end position="496"/>
    </location>
</feature>
<keyword evidence="3 7" id="KW-0863">Zinc-finger</keyword>
<dbReference type="GO" id="GO:0051082">
    <property type="term" value="F:unfolded protein binding"/>
    <property type="evidence" value="ECO:0007669"/>
    <property type="project" value="EnsemblFungi"/>
</dbReference>
<dbReference type="Gene3D" id="2.60.260.20">
    <property type="entry name" value="Urease metallochaperone UreE, N-terminal domain"/>
    <property type="match status" value="2"/>
</dbReference>
<dbReference type="InterPro" id="IPR036869">
    <property type="entry name" value="J_dom_sf"/>
</dbReference>
<accession>A0A0W0D2E3</accession>
<keyword evidence="5" id="KW-0143">Chaperone</keyword>
<sequence>MKSTRSLLLQRRYLSLTHRRVLSSSVRQPLLRRGFHSTSSVKQEFKDPYETLGVKKSSSQSDIKKAYYKLAKKYHPDINKEAGAEKKFHDLQNAYEILSDESKRKQYDQFGAAAFSGGAGAGPGGPGAGPGGFNPFGNGFGFDFSGGQAGGAGGFGGINFEDLFGTAFGGGPFGSSSNGGRRSSSMFREYKGDTIEVIQNLDFKDAVFGKKNVSIKFRALDPCGTCNGSGLKSGASKTTCPSCHGSGTTVHVRAGFQMMSTCQTCGGEGTTVNASDFCKSCHGEGVNVNTQKTITVDLPHGLQDGDVVRIPGQGSYPDIAVDKEMAKSVKLSRGDILVRIRVNKDPHFSIKNKYDIWYTKEIPITTAALGGTVSIPTIEGTKIRIKVPAGTAPEQVISIPNMGVPKSSPYRNSAVQARGDMKIQYKVVIRKPQSKAEQCLWEALADVTNDTNAKRTMESFASSVEKSVEDKLSDNDNKTSNNSKETYNTTEDNSMNPDAPSTLGRLEKFISNTFKKIKGDKN</sequence>
<dbReference type="GO" id="GO:0005524">
    <property type="term" value="F:ATP binding"/>
    <property type="evidence" value="ECO:0007669"/>
    <property type="project" value="InterPro"/>
</dbReference>
<dbReference type="GO" id="GO:0042026">
    <property type="term" value="P:protein refolding"/>
    <property type="evidence" value="ECO:0007669"/>
    <property type="project" value="EnsemblFungi"/>
</dbReference>
<dbReference type="InterPro" id="IPR002939">
    <property type="entry name" value="DnaJ_C"/>
</dbReference>
<dbReference type="EMBL" id="LLZZ01000162">
    <property type="protein sequence ID" value="KTA97255.1"/>
    <property type="molecule type" value="Genomic_DNA"/>
</dbReference>
<feature type="region of interest" description="Disordered" evidence="8">
    <location>
        <begin position="460"/>
        <end position="505"/>
    </location>
</feature>
<dbReference type="Gene3D" id="2.10.230.10">
    <property type="entry name" value="Heat shock protein DnaJ, cysteine-rich domain"/>
    <property type="match status" value="1"/>
</dbReference>
<feature type="domain" description="CR-type" evidence="10">
    <location>
        <begin position="210"/>
        <end position="290"/>
    </location>
</feature>
<dbReference type="PROSITE" id="PS00636">
    <property type="entry name" value="DNAJ_1"/>
    <property type="match status" value="1"/>
</dbReference>
<evidence type="ECO:0000313" key="12">
    <source>
        <dbReference type="EMBL" id="KTB11143.1"/>
    </source>
</evidence>
<evidence type="ECO:0000259" key="9">
    <source>
        <dbReference type="PROSITE" id="PS50076"/>
    </source>
</evidence>
<proteinExistence type="inferred from homology"/>
<dbReference type="Gene3D" id="1.10.287.110">
    <property type="entry name" value="DnaJ domain"/>
    <property type="match status" value="1"/>
</dbReference>
<evidence type="ECO:0000256" key="1">
    <source>
        <dbReference type="ARBA" id="ARBA00022723"/>
    </source>
</evidence>
<dbReference type="SUPFAM" id="SSF46565">
    <property type="entry name" value="Chaperone J-domain"/>
    <property type="match status" value="1"/>
</dbReference>
<dbReference type="InterPro" id="IPR018253">
    <property type="entry name" value="DnaJ_domain_CS"/>
</dbReference>
<dbReference type="InterPro" id="IPR001305">
    <property type="entry name" value="HSP_DnaJ_Cys-rich_dom"/>
</dbReference>
<evidence type="ECO:0000256" key="6">
    <source>
        <dbReference type="ARBA" id="ARBA00072890"/>
    </source>
</evidence>
<dbReference type="GO" id="GO:0009408">
    <property type="term" value="P:response to heat"/>
    <property type="evidence" value="ECO:0007669"/>
    <property type="project" value="EnsemblFungi"/>
</dbReference>
<dbReference type="VEuPathDB" id="FungiDB:GWK60_J04037"/>
<evidence type="ECO:0000256" key="3">
    <source>
        <dbReference type="ARBA" id="ARBA00022771"/>
    </source>
</evidence>
<dbReference type="SUPFAM" id="SSF49493">
    <property type="entry name" value="HSP40/DnaJ peptide-binding domain"/>
    <property type="match status" value="2"/>
</dbReference>
<keyword evidence="4 7" id="KW-0862">Zinc</keyword>
<dbReference type="HAMAP" id="MF_01152">
    <property type="entry name" value="DnaJ"/>
    <property type="match status" value="1"/>
</dbReference>
<evidence type="ECO:0000313" key="13">
    <source>
        <dbReference type="Proteomes" id="UP000054886"/>
    </source>
</evidence>
<evidence type="ECO:0000256" key="7">
    <source>
        <dbReference type="PROSITE-ProRule" id="PRU00546"/>
    </source>
</evidence>
<keyword evidence="2" id="KW-0677">Repeat</keyword>
<evidence type="ECO:0000256" key="2">
    <source>
        <dbReference type="ARBA" id="ARBA00022737"/>
    </source>
</evidence>
<dbReference type="Proteomes" id="UP000054886">
    <property type="component" value="Unassembled WGS sequence"/>
</dbReference>
<organism evidence="11 13">
    <name type="scientific">Candida glabrata</name>
    <name type="common">Yeast</name>
    <name type="synonym">Torulopsis glabrata</name>
    <dbReference type="NCBI Taxonomy" id="5478"/>
    <lineage>
        <taxon>Eukaryota</taxon>
        <taxon>Fungi</taxon>
        <taxon>Dikarya</taxon>
        <taxon>Ascomycota</taxon>
        <taxon>Saccharomycotina</taxon>
        <taxon>Saccharomycetes</taxon>
        <taxon>Saccharomycetales</taxon>
        <taxon>Saccharomycetaceae</taxon>
        <taxon>Nakaseomyces</taxon>
    </lineage>
</organism>
<dbReference type="PROSITE" id="PS50076">
    <property type="entry name" value="DNAJ_2"/>
    <property type="match status" value="1"/>
</dbReference>
<feature type="domain" description="J" evidence="9">
    <location>
        <begin position="47"/>
        <end position="111"/>
    </location>
</feature>
<dbReference type="InterPro" id="IPR001623">
    <property type="entry name" value="DnaJ_domain"/>
</dbReference>
<dbReference type="EMBL" id="LLZZ01000043">
    <property type="protein sequence ID" value="KTB11143.1"/>
    <property type="molecule type" value="Genomic_DNA"/>
</dbReference>
<dbReference type="GO" id="GO:0008270">
    <property type="term" value="F:zinc ion binding"/>
    <property type="evidence" value="ECO:0007669"/>
    <property type="project" value="UniProtKB-KW"/>
</dbReference>
<evidence type="ECO:0000256" key="4">
    <source>
        <dbReference type="ARBA" id="ARBA00022833"/>
    </source>
</evidence>
<dbReference type="Pfam" id="PF01556">
    <property type="entry name" value="DnaJ_C"/>
    <property type="match status" value="1"/>
</dbReference>
<comment type="caution">
    <text evidence="11">The sequence shown here is derived from an EMBL/GenBank/DDBJ whole genome shotgun (WGS) entry which is preliminary data.</text>
</comment>
<dbReference type="FunFam" id="2.60.260.20:FF:000005">
    <property type="entry name" value="Chaperone protein dnaJ 1, mitochondrial"/>
    <property type="match status" value="1"/>
</dbReference>
<dbReference type="SUPFAM" id="SSF57938">
    <property type="entry name" value="DnaJ/Hsp40 cysteine-rich domain"/>
    <property type="match status" value="1"/>
</dbReference>
<dbReference type="Pfam" id="PF00226">
    <property type="entry name" value="DnaJ"/>
    <property type="match status" value="1"/>
</dbReference>
<dbReference type="AlphaFoldDB" id="A0A0W0D2E3"/>
<dbReference type="GO" id="GO:0005759">
    <property type="term" value="C:mitochondrial matrix"/>
    <property type="evidence" value="ECO:0007669"/>
    <property type="project" value="EnsemblFungi"/>
</dbReference>
<feature type="compositionally biased region" description="Basic and acidic residues" evidence="8">
    <location>
        <begin position="466"/>
        <end position="477"/>
    </location>
</feature>
<reference evidence="11 13" key="1">
    <citation type="submission" date="2015-10" db="EMBL/GenBank/DDBJ databases">
        <title>Draft genomes sequences of Candida glabrata isolates 1A, 1B, 2A, 2B, 3A and 3B.</title>
        <authorList>
            <person name="Haavelsrud O.E."/>
            <person name="Gaustad P."/>
        </authorList>
    </citation>
    <scope>NUCLEOTIDE SEQUENCE [LARGE SCALE GENOMIC DNA]</scope>
    <source>
        <strain evidence="11">910700640</strain>
    </source>
</reference>
<dbReference type="PANTHER" id="PTHR43096:SF52">
    <property type="entry name" value="DNAJ HOMOLOG 1, MITOCHONDRIAL-RELATED"/>
    <property type="match status" value="1"/>
</dbReference>
<dbReference type="VEuPathDB" id="FungiDB:B1J91_J04224g"/>
<evidence type="ECO:0000259" key="10">
    <source>
        <dbReference type="PROSITE" id="PS51188"/>
    </source>
</evidence>